<proteinExistence type="predicted"/>
<dbReference type="Gene3D" id="3.40.50.200">
    <property type="entry name" value="Peptidase S8/S53 domain"/>
    <property type="match status" value="1"/>
</dbReference>
<protein>
    <submittedName>
        <fullName evidence="2">Subtilisin-like protein</fullName>
    </submittedName>
</protein>
<dbReference type="GO" id="GO:0004252">
    <property type="term" value="F:serine-type endopeptidase activity"/>
    <property type="evidence" value="ECO:0007669"/>
    <property type="project" value="InterPro"/>
</dbReference>
<sequence>MSDDISTRSRWQLLKTLHPLFYLAESLPAAEAVDQGHFGALEDGDRSSLKDVILNLRAVLELNIARQGHIGVDELLRDDLDRDWLVVSLQTMLQDMEGLIDKEILQLPGAQINMQPEHLRCFPKLQSLRDVLQEHELPQANNNLSEEDTYDTSSVTNRGASGVRTGSGWSRRYSPGSVEVLSNYIRFPAAYEELETLRISFSHFQTAIEHMFGALHTNWKAQVETEAEDFNFTPQEVEAIQHAQGFASTCTSLFTQMADNTKCGNPHRAKLHLSGFKRDQLKMDIGTCQETDWISAVFTRSSDQPLPQIFHSHQICSHTSSNGESADVLHVAFNSEGMWITNAEEELESPSISGSEQSLEYHLTHKSGLTLKHRKLVSVLLAVSIFQLSDNPWVAQHLDPENIFLPSPNNKYLQRWCPRIHYTLVSSQDTRLQSDNIVALGVLVMELEADCKAEWIPEDDDWDSGERSNRARLARMLRTWEDEISDDYRRIAKACLKFDDLVEKLKHPDIAEERKGLAIIYKCILEPLSQCVNLSFEGLSPLIKGMFGPGRSLVSPISIPLAVARKVILFDDDDSLSSKSNRLSSERFLTDLGPFFDFIKSLRPPNPLHSQPEHEKIRIAGRINNPKSKSFVGRRDSWRHDSYGHGSQVAQLLLRTAPAAEVYVGKICTGKVVNTEYMPGIADAINWATNECDAHIISISFAFEEDDDRIEGAVEKAIHSGKQTPTYHLAPNFTTPPFPKGPLHLGTLVEDLAGYYPINQGLNNRVPIPDGQCYSDKKRDVFVSLRESLGGEGSILAKVLDRSIGGDASLKGQRHNDDVYKIATLETINFFPKPSYYEKCLQLQDVKDFHQMTDHKDPMYLITGLKIAYGATISTERGRQMEGNVEAGVQNATGPVDLQVGVQAGVSSNSEVVSSFSEPADFVLGIQVQKIYHKRAFLIGAPKLATKRVVKNAVLVDNDEPEIEEEEEDEVNFEVVNLDDGDMHGLTIEKCDDEDEAWVLPSQVLPLET</sequence>
<gene>
    <name evidence="2" type="ORF">F53441_7998</name>
</gene>
<dbReference type="AlphaFoldDB" id="A0A8H4P567"/>
<dbReference type="InterPro" id="IPR056002">
    <property type="entry name" value="DUF7580"/>
</dbReference>
<feature type="domain" description="DUF7580" evidence="1">
    <location>
        <begin position="247"/>
        <end position="531"/>
    </location>
</feature>
<reference evidence="2" key="1">
    <citation type="submission" date="2020-01" db="EMBL/GenBank/DDBJ databases">
        <title>Identification and distribution of gene clusters putatively required for synthesis of sphingolipid metabolism inhibitors in phylogenetically diverse species of the filamentous fungus Fusarium.</title>
        <authorList>
            <person name="Kim H.-S."/>
            <person name="Busman M."/>
            <person name="Brown D.W."/>
            <person name="Divon H."/>
            <person name="Uhlig S."/>
            <person name="Proctor R.H."/>
        </authorList>
    </citation>
    <scope>NUCLEOTIDE SEQUENCE</scope>
    <source>
        <strain evidence="2">NRRL 53441</strain>
    </source>
</reference>
<comment type="caution">
    <text evidence="2">The sequence shown here is derived from an EMBL/GenBank/DDBJ whole genome shotgun (WGS) entry which is preliminary data.</text>
</comment>
<dbReference type="Proteomes" id="UP000605986">
    <property type="component" value="Unassembled WGS sequence"/>
</dbReference>
<name>A0A8H4P567_9HYPO</name>
<dbReference type="InterPro" id="IPR036852">
    <property type="entry name" value="Peptidase_S8/S53_dom_sf"/>
</dbReference>
<evidence type="ECO:0000313" key="2">
    <source>
        <dbReference type="EMBL" id="KAF4448622.1"/>
    </source>
</evidence>
<dbReference type="OrthoDB" id="206201at2759"/>
<dbReference type="Pfam" id="PF24476">
    <property type="entry name" value="DUF7580"/>
    <property type="match status" value="1"/>
</dbReference>
<keyword evidence="3" id="KW-1185">Reference proteome</keyword>
<evidence type="ECO:0000259" key="1">
    <source>
        <dbReference type="Pfam" id="PF24476"/>
    </source>
</evidence>
<dbReference type="EMBL" id="JAADJG010000327">
    <property type="protein sequence ID" value="KAF4448622.1"/>
    <property type="molecule type" value="Genomic_DNA"/>
</dbReference>
<dbReference type="SUPFAM" id="SSF52743">
    <property type="entry name" value="Subtilisin-like"/>
    <property type="match status" value="1"/>
</dbReference>
<dbReference type="GO" id="GO:0006508">
    <property type="term" value="P:proteolysis"/>
    <property type="evidence" value="ECO:0007669"/>
    <property type="project" value="InterPro"/>
</dbReference>
<evidence type="ECO:0000313" key="3">
    <source>
        <dbReference type="Proteomes" id="UP000605986"/>
    </source>
</evidence>
<accession>A0A8H4P567</accession>
<organism evidence="2 3">
    <name type="scientific">Fusarium austroafricanum</name>
    <dbReference type="NCBI Taxonomy" id="2364996"/>
    <lineage>
        <taxon>Eukaryota</taxon>
        <taxon>Fungi</taxon>
        <taxon>Dikarya</taxon>
        <taxon>Ascomycota</taxon>
        <taxon>Pezizomycotina</taxon>
        <taxon>Sordariomycetes</taxon>
        <taxon>Hypocreomycetidae</taxon>
        <taxon>Hypocreales</taxon>
        <taxon>Nectriaceae</taxon>
        <taxon>Fusarium</taxon>
        <taxon>Fusarium concolor species complex</taxon>
    </lineage>
</organism>